<organism evidence="1 2">
    <name type="scientific">Funneliformis geosporum</name>
    <dbReference type="NCBI Taxonomy" id="1117311"/>
    <lineage>
        <taxon>Eukaryota</taxon>
        <taxon>Fungi</taxon>
        <taxon>Fungi incertae sedis</taxon>
        <taxon>Mucoromycota</taxon>
        <taxon>Glomeromycotina</taxon>
        <taxon>Glomeromycetes</taxon>
        <taxon>Glomerales</taxon>
        <taxon>Glomeraceae</taxon>
        <taxon>Funneliformis</taxon>
    </lineage>
</organism>
<accession>A0A9W4WVN4</accession>
<comment type="caution">
    <text evidence="1">The sequence shown here is derived from an EMBL/GenBank/DDBJ whole genome shotgun (WGS) entry which is preliminary data.</text>
</comment>
<reference evidence="1" key="1">
    <citation type="submission" date="2022-08" db="EMBL/GenBank/DDBJ databases">
        <authorList>
            <person name="Kallberg Y."/>
            <person name="Tangrot J."/>
            <person name="Rosling A."/>
        </authorList>
    </citation>
    <scope>NUCLEOTIDE SEQUENCE</scope>
    <source>
        <strain evidence="1">Wild A</strain>
    </source>
</reference>
<sequence>MKYSVCGIFHHSQTTLVTREEICSCPNYELANRFREFGSTYKLKLNLYKVDGKLLDVGSVVEDEELKMVVTPDVRIVEDIKTDTKELWD</sequence>
<evidence type="ECO:0000313" key="1">
    <source>
        <dbReference type="EMBL" id="CAI2190243.1"/>
    </source>
</evidence>
<dbReference type="EMBL" id="CAMKVN010006408">
    <property type="protein sequence ID" value="CAI2190243.1"/>
    <property type="molecule type" value="Genomic_DNA"/>
</dbReference>
<gene>
    <name evidence="1" type="ORF">FWILDA_LOCUS14478</name>
</gene>
<protein>
    <submittedName>
        <fullName evidence="1">10842_t:CDS:1</fullName>
    </submittedName>
</protein>
<name>A0A9W4WVN4_9GLOM</name>
<evidence type="ECO:0000313" key="2">
    <source>
        <dbReference type="Proteomes" id="UP001153678"/>
    </source>
</evidence>
<dbReference type="AlphaFoldDB" id="A0A9W4WVN4"/>
<keyword evidence="2" id="KW-1185">Reference proteome</keyword>
<proteinExistence type="predicted"/>
<dbReference type="Proteomes" id="UP001153678">
    <property type="component" value="Unassembled WGS sequence"/>
</dbReference>